<evidence type="ECO:0000256" key="4">
    <source>
        <dbReference type="RuleBase" id="RU003744"/>
    </source>
</evidence>
<dbReference type="CDD" id="cd13713">
    <property type="entry name" value="PBP2_Cystine_like_1"/>
    <property type="match status" value="1"/>
</dbReference>
<dbReference type="GO" id="GO:0042597">
    <property type="term" value="C:periplasmic space"/>
    <property type="evidence" value="ECO:0007669"/>
    <property type="project" value="UniProtKB-SubCell"/>
</dbReference>
<keyword evidence="5" id="KW-1133">Transmembrane helix</keyword>
<feature type="domain" description="Ionotropic glutamate receptor C-terminal" evidence="7">
    <location>
        <begin position="67"/>
        <end position="287"/>
    </location>
</feature>
<evidence type="ECO:0000256" key="3">
    <source>
        <dbReference type="ARBA" id="ARBA00022729"/>
    </source>
</evidence>
<evidence type="ECO:0000256" key="2">
    <source>
        <dbReference type="ARBA" id="ARBA00010333"/>
    </source>
</evidence>
<dbReference type="PROSITE" id="PS01039">
    <property type="entry name" value="SBP_BACTERIAL_3"/>
    <property type="match status" value="1"/>
</dbReference>
<evidence type="ECO:0000313" key="9">
    <source>
        <dbReference type="Proteomes" id="UP000321717"/>
    </source>
</evidence>
<protein>
    <submittedName>
        <fullName evidence="8">Amino acid ABC transporter substrate-binding protein</fullName>
    </submittedName>
</protein>
<dbReference type="SMART" id="SM00062">
    <property type="entry name" value="PBPb"/>
    <property type="match status" value="1"/>
</dbReference>
<keyword evidence="5" id="KW-0812">Transmembrane</keyword>
<dbReference type="AlphaFoldDB" id="A0A512HIJ8"/>
<dbReference type="PANTHER" id="PTHR35936:SF19">
    <property type="entry name" value="AMINO-ACID-BINDING PROTEIN YXEM-RELATED"/>
    <property type="match status" value="1"/>
</dbReference>
<evidence type="ECO:0000259" key="6">
    <source>
        <dbReference type="SMART" id="SM00062"/>
    </source>
</evidence>
<dbReference type="GO" id="GO:0015276">
    <property type="term" value="F:ligand-gated monoatomic ion channel activity"/>
    <property type="evidence" value="ECO:0007669"/>
    <property type="project" value="InterPro"/>
</dbReference>
<dbReference type="GO" id="GO:0016020">
    <property type="term" value="C:membrane"/>
    <property type="evidence" value="ECO:0007669"/>
    <property type="project" value="InterPro"/>
</dbReference>
<dbReference type="SUPFAM" id="SSF53850">
    <property type="entry name" value="Periplasmic binding protein-like II"/>
    <property type="match status" value="1"/>
</dbReference>
<evidence type="ECO:0000313" key="8">
    <source>
        <dbReference type="EMBL" id="GEO85285.1"/>
    </source>
</evidence>
<dbReference type="EMBL" id="BJZP01000009">
    <property type="protein sequence ID" value="GEO85285.1"/>
    <property type="molecule type" value="Genomic_DNA"/>
</dbReference>
<dbReference type="SMART" id="SM00079">
    <property type="entry name" value="PBPe"/>
    <property type="match status" value="1"/>
</dbReference>
<evidence type="ECO:0000259" key="7">
    <source>
        <dbReference type="SMART" id="SM00079"/>
    </source>
</evidence>
<dbReference type="InterPro" id="IPR001320">
    <property type="entry name" value="Iontro_rcpt_C"/>
</dbReference>
<gene>
    <name evidence="8" type="ORF">RNA01_22170</name>
</gene>
<proteinExistence type="inferred from homology"/>
<dbReference type="Pfam" id="PF00497">
    <property type="entry name" value="SBP_bac_3"/>
    <property type="match status" value="1"/>
</dbReference>
<keyword evidence="5" id="KW-0472">Membrane</keyword>
<evidence type="ECO:0000256" key="1">
    <source>
        <dbReference type="ARBA" id="ARBA00004418"/>
    </source>
</evidence>
<comment type="similarity">
    <text evidence="2 4">Belongs to the bacterial solute-binding protein 3 family.</text>
</comment>
<name>A0A512HIJ8_9HYPH</name>
<feature type="domain" description="Solute-binding protein family 3/N-terminal" evidence="6">
    <location>
        <begin position="67"/>
        <end position="288"/>
    </location>
</feature>
<reference evidence="8 9" key="1">
    <citation type="submission" date="2019-07" db="EMBL/GenBank/DDBJ databases">
        <title>Whole genome shotgun sequence of Rhizobium naphthalenivorans NBRC 107585.</title>
        <authorList>
            <person name="Hosoyama A."/>
            <person name="Uohara A."/>
            <person name="Ohji S."/>
            <person name="Ichikawa N."/>
        </authorList>
    </citation>
    <scope>NUCLEOTIDE SEQUENCE [LARGE SCALE GENOMIC DNA]</scope>
    <source>
        <strain evidence="8 9">NBRC 107585</strain>
    </source>
</reference>
<dbReference type="InterPro" id="IPR018313">
    <property type="entry name" value="SBP_3_CS"/>
</dbReference>
<organism evidence="8 9">
    <name type="scientific">Ciceribacter naphthalenivorans</name>
    <dbReference type="NCBI Taxonomy" id="1118451"/>
    <lineage>
        <taxon>Bacteria</taxon>
        <taxon>Pseudomonadati</taxon>
        <taxon>Pseudomonadota</taxon>
        <taxon>Alphaproteobacteria</taxon>
        <taxon>Hyphomicrobiales</taxon>
        <taxon>Rhizobiaceae</taxon>
        <taxon>Ciceribacter</taxon>
    </lineage>
</organism>
<comment type="caution">
    <text evidence="8">The sequence shown here is derived from an EMBL/GenBank/DDBJ whole genome shotgun (WGS) entry which is preliminary data.</text>
</comment>
<dbReference type="Gene3D" id="3.40.190.10">
    <property type="entry name" value="Periplasmic binding protein-like II"/>
    <property type="match status" value="2"/>
</dbReference>
<keyword evidence="9" id="KW-1185">Reference proteome</keyword>
<dbReference type="PANTHER" id="PTHR35936">
    <property type="entry name" value="MEMBRANE-BOUND LYTIC MUREIN TRANSGLYCOSYLASE F"/>
    <property type="match status" value="1"/>
</dbReference>
<comment type="subcellular location">
    <subcellularLocation>
        <location evidence="1">Periplasm</location>
    </subcellularLocation>
</comment>
<dbReference type="Proteomes" id="UP000321717">
    <property type="component" value="Unassembled WGS sequence"/>
</dbReference>
<keyword evidence="3" id="KW-0732">Signal</keyword>
<accession>A0A512HIJ8</accession>
<sequence length="290" mass="31063">MNTPERSYPSVVAVSLTLAVAENQKRGTFVLKAILSYALAAGLSIAAVALPSMAAADDLESIKTAGEFKFANSGAYPPFSFVNDQNEVIGFDVDIGNEIAKRLGVKGLNISTAWDGIIAGLLSNKYDSVIGSMTITPEREKAVDFVGPYYRSGRGIFVAEGSAVQSLDDLKGKTIGVTLGETHEKWARERGGWEIRTYKGLPELFLELQAGRVDAIAVDSIPVMVAIKDNGAKVRKLETSEIDGGAVNIGIAIRKNNPELKAAMQKALDDMMADGTYEAISMKWIGADIR</sequence>
<dbReference type="InterPro" id="IPR001638">
    <property type="entry name" value="Solute-binding_3/MltF_N"/>
</dbReference>
<feature type="transmembrane region" description="Helical" evidence="5">
    <location>
        <begin position="34"/>
        <end position="54"/>
    </location>
</feature>
<evidence type="ECO:0000256" key="5">
    <source>
        <dbReference type="SAM" id="Phobius"/>
    </source>
</evidence>